<dbReference type="InterPro" id="IPR002646">
    <property type="entry name" value="PolA_pol_head_dom"/>
</dbReference>
<dbReference type="GO" id="GO:0003723">
    <property type="term" value="F:RNA binding"/>
    <property type="evidence" value="ECO:0007669"/>
    <property type="project" value="UniProtKB-UniRule"/>
</dbReference>
<accession>A0A2I5HS62</accession>
<evidence type="ECO:0000256" key="6">
    <source>
        <dbReference type="ARBA" id="ARBA00023163"/>
    </source>
</evidence>
<feature type="region of interest" description="Disordered" evidence="9">
    <location>
        <begin position="516"/>
        <end position="539"/>
    </location>
</feature>
<evidence type="ECO:0000313" key="13">
    <source>
        <dbReference type="EMBL" id="ATW71350.1"/>
    </source>
</evidence>
<proteinExistence type="inferred from homology"/>
<feature type="domain" description="tRNA nucleotidyltransferase/poly(A) polymerase RNA and SrmB- binding" evidence="12">
    <location>
        <begin position="228"/>
        <end position="271"/>
    </location>
</feature>
<dbReference type="Pfam" id="PF12627">
    <property type="entry name" value="PolyA_pol_RNAbd"/>
    <property type="match status" value="1"/>
</dbReference>
<feature type="compositionally biased region" description="Low complexity" evidence="9">
    <location>
        <begin position="580"/>
        <end position="609"/>
    </location>
</feature>
<evidence type="ECO:0000259" key="10">
    <source>
        <dbReference type="Pfam" id="PF01743"/>
    </source>
</evidence>
<evidence type="ECO:0000256" key="9">
    <source>
        <dbReference type="SAM" id="MobiDB-lite"/>
    </source>
</evidence>
<evidence type="ECO:0000256" key="2">
    <source>
        <dbReference type="ARBA" id="ARBA00022679"/>
    </source>
</evidence>
<organism evidence="13 14">
    <name type="scientific">Faucicola osloensis</name>
    <name type="common">Moraxella osloensis</name>
    <dbReference type="NCBI Taxonomy" id="34062"/>
    <lineage>
        <taxon>Bacteria</taxon>
        <taxon>Pseudomonadati</taxon>
        <taxon>Pseudomonadota</taxon>
        <taxon>Gammaproteobacteria</taxon>
        <taxon>Moraxellales</taxon>
        <taxon>Moraxellaceae</taxon>
        <taxon>Faucicola</taxon>
    </lineage>
</organism>
<dbReference type="SUPFAM" id="SSF81891">
    <property type="entry name" value="Poly A polymerase C-terminal region-like"/>
    <property type="match status" value="1"/>
</dbReference>
<dbReference type="PANTHER" id="PTHR43051">
    <property type="entry name" value="POLYNUCLEOTIDE ADENYLYLTRANSFERASE FAMILY PROTEIN"/>
    <property type="match status" value="1"/>
</dbReference>
<feature type="region of interest" description="Disordered" evidence="9">
    <location>
        <begin position="702"/>
        <end position="747"/>
    </location>
</feature>
<dbReference type="AlphaFoldDB" id="A0A2I5HS62"/>
<dbReference type="InterPro" id="IPR032828">
    <property type="entry name" value="PolyA_RNA-bd"/>
</dbReference>
<dbReference type="PANTHER" id="PTHR43051:SF1">
    <property type="entry name" value="POLYNUCLEOTIDE ADENYLYLTRANSFERASE FAMILY PROTEIN"/>
    <property type="match status" value="1"/>
</dbReference>
<dbReference type="Pfam" id="PF12626">
    <property type="entry name" value="PolyA_pol_arg_C"/>
    <property type="match status" value="1"/>
</dbReference>
<comment type="similarity">
    <text evidence="7 8">Belongs to the tRNA nucleotidyltransferase/poly(A) polymerase family.</text>
</comment>
<dbReference type="STRING" id="34062.AXE82_07575"/>
<gene>
    <name evidence="7" type="primary">pcnB</name>
    <name evidence="13" type="ORF">NP7_13645</name>
</gene>
<evidence type="ECO:0000259" key="11">
    <source>
        <dbReference type="Pfam" id="PF12626"/>
    </source>
</evidence>
<dbReference type="CDD" id="cd05398">
    <property type="entry name" value="NT_ClassII-CCAase"/>
    <property type="match status" value="1"/>
</dbReference>
<evidence type="ECO:0000259" key="12">
    <source>
        <dbReference type="Pfam" id="PF12627"/>
    </source>
</evidence>
<keyword evidence="1 7" id="KW-0507">mRNA processing</keyword>
<dbReference type="NCBIfam" id="TIGR01942">
    <property type="entry name" value="pcnB"/>
    <property type="match status" value="1"/>
</dbReference>
<keyword evidence="4 7" id="KW-0067">ATP-binding</keyword>
<sequence length="747" mass="83896">MAKKTRKSPSTATAAGNAPTDYVLDRQSARQDAKKLGLNKADLPNSIKEVISTLTQAGFEAYIVGGGVRDALLGLKPKDFDAVTNATPNQIKEVFGKRCRIIGRRFQLCHVYSGRDMIEVATFRAPPKDNNHLTEDGMIMRDNVWGDIYQDVVRRDFSINALYYQPFDDIVYDFCGGLNDIKNRTIRLLGDTQKRVEEDPVRLLRALRFKAKLQFDFDNALNQQFNAQNWALLAQVSPHRLYDETQKMFTGGYLVPMLPLLFDYGAFSQLLFYPPTSVTPLLNQVTINTDRRIGSGKSINPAFFYATILWESYLYLLDKFKKNTPFSDAQNQAANKVLDKQRQHTAMPKFAEQFIKDIWLMQPRLAQPRKKNLQKLFENPRFRAAYDFLMMREQVEAKNQALAKQHGAAITLDDESTNGMGHWWAWFQTLGAKQQQQAIDEFDLESVRLRFANIVNQTSFEDDSVAYQTSDAMPDNEADMGSDLGHGQRRRERRGLPVAANSQIERELLQDTALSSKAHKPTQQQQLEKAQLQQLSLASHTNSAPAKSLIVAPITAPQNNDQGYQPTSSALTYAETNARPNSSHISNSHPNNSNPNNSNPNNSHPNNSNLGRSRKRDKAYLSAASVPAKRTRRTPSSNWSILEQRQQADIATSASDLRGESVSLSSENNSVTDTHTVTKTVNDSPQNESAVENITANVMVQPKPKRAPRTRKKAVTDSKVPAEAVTKDEAAAKRTRKRAVKIDGHQP</sequence>
<dbReference type="InterPro" id="IPR043519">
    <property type="entry name" value="NT_sf"/>
</dbReference>
<feature type="compositionally biased region" description="Basic residues" evidence="9">
    <location>
        <begin position="703"/>
        <end position="713"/>
    </location>
</feature>
<reference evidence="14" key="1">
    <citation type="submission" date="2017-11" db="EMBL/GenBank/DDBJ databases">
        <title>Complete genome sequence of Moraxella osloensis NP7 isolated from human skin.</title>
        <authorList>
            <person name="Lee K."/>
            <person name="Lim J.Y."/>
            <person name="Hwang I."/>
        </authorList>
    </citation>
    <scope>NUCLEOTIDE SEQUENCE [LARGE SCALE GENOMIC DNA]</scope>
    <source>
        <strain evidence="14">NP7</strain>
    </source>
</reference>
<name>A0A2I5HS62_FAUOS</name>
<feature type="domain" description="Poly A polymerase head" evidence="10">
    <location>
        <begin position="61"/>
        <end position="187"/>
    </location>
</feature>
<dbReference type="InterPro" id="IPR052191">
    <property type="entry name" value="tRNA_ntf/polyA_polymerase_I"/>
</dbReference>
<dbReference type="GO" id="GO:0005524">
    <property type="term" value="F:ATP binding"/>
    <property type="evidence" value="ECO:0007669"/>
    <property type="project" value="UniProtKB-UniRule"/>
</dbReference>
<feature type="domain" description="Polymerase A arginine-rich C-terminal" evidence="11">
    <location>
        <begin position="325"/>
        <end position="441"/>
    </location>
</feature>
<dbReference type="InterPro" id="IPR010206">
    <property type="entry name" value="PolA_pol_I"/>
</dbReference>
<keyword evidence="2 7" id="KW-0808">Transferase</keyword>
<dbReference type="SUPFAM" id="SSF81301">
    <property type="entry name" value="Nucleotidyltransferase"/>
    <property type="match status" value="1"/>
</dbReference>
<evidence type="ECO:0000256" key="4">
    <source>
        <dbReference type="ARBA" id="ARBA00022840"/>
    </source>
</evidence>
<feature type="region of interest" description="Disordered" evidence="9">
    <location>
        <begin position="471"/>
        <end position="502"/>
    </location>
</feature>
<evidence type="ECO:0000313" key="14">
    <source>
        <dbReference type="Proteomes" id="UP000229340"/>
    </source>
</evidence>
<keyword evidence="5 7" id="KW-0694">RNA-binding</keyword>
<protein>
    <recommendedName>
        <fullName evidence="7">Poly(A) polymerase I</fullName>
        <shortName evidence="7">PAP I</shortName>
        <ecNumber evidence="7">2.7.7.19</ecNumber>
    </recommendedName>
</protein>
<comment type="catalytic activity">
    <reaction evidence="7">
        <text>RNA(n) + ATP = RNA(n)-3'-adenine ribonucleotide + diphosphate</text>
        <dbReference type="Rhea" id="RHEA:11332"/>
        <dbReference type="Rhea" id="RHEA-COMP:14527"/>
        <dbReference type="Rhea" id="RHEA-COMP:17347"/>
        <dbReference type="ChEBI" id="CHEBI:30616"/>
        <dbReference type="ChEBI" id="CHEBI:33019"/>
        <dbReference type="ChEBI" id="CHEBI:140395"/>
        <dbReference type="ChEBI" id="CHEBI:173115"/>
        <dbReference type="EC" id="2.7.7.19"/>
    </reaction>
</comment>
<feature type="region of interest" description="Disordered" evidence="9">
    <location>
        <begin position="578"/>
        <end position="614"/>
    </location>
</feature>
<feature type="active site" evidence="7">
    <location>
        <position position="81"/>
    </location>
</feature>
<feature type="active site" evidence="7">
    <location>
        <position position="156"/>
    </location>
</feature>
<dbReference type="Proteomes" id="UP000229340">
    <property type="component" value="Chromosome"/>
</dbReference>
<evidence type="ECO:0000256" key="3">
    <source>
        <dbReference type="ARBA" id="ARBA00022741"/>
    </source>
</evidence>
<comment type="function">
    <text evidence="7">Adds poly(A) tail to the 3' end of many RNAs, which usually targets these RNAs for decay. Plays a significant role in the global control of gene expression, through influencing the rate of transcript degradation, and in the general RNA quality control.</text>
</comment>
<evidence type="ECO:0000256" key="1">
    <source>
        <dbReference type="ARBA" id="ARBA00022664"/>
    </source>
</evidence>
<feature type="active site" evidence="7">
    <location>
        <position position="79"/>
    </location>
</feature>
<dbReference type="EMBL" id="CP024443">
    <property type="protein sequence ID" value="ATW71350.1"/>
    <property type="molecule type" value="Genomic_DNA"/>
</dbReference>
<dbReference type="Pfam" id="PF01743">
    <property type="entry name" value="PolyA_pol"/>
    <property type="match status" value="1"/>
</dbReference>
<feature type="compositionally biased region" description="Low complexity" evidence="9">
    <location>
        <begin position="523"/>
        <end position="537"/>
    </location>
</feature>
<dbReference type="Gene3D" id="1.10.3090.10">
    <property type="entry name" value="cca-adding enzyme, domain 2"/>
    <property type="match status" value="1"/>
</dbReference>
<keyword evidence="3 7" id="KW-0547">Nucleotide-binding</keyword>
<feature type="region of interest" description="Disordered" evidence="9">
    <location>
        <begin position="1"/>
        <end position="23"/>
    </location>
</feature>
<keyword evidence="6 7" id="KW-0804">Transcription</keyword>
<dbReference type="HAMAP" id="MF_00957">
    <property type="entry name" value="PolyA_pol"/>
    <property type="match status" value="1"/>
</dbReference>
<dbReference type="InterPro" id="IPR025866">
    <property type="entry name" value="PolyA_pol_arg_C_dom"/>
</dbReference>
<evidence type="ECO:0000256" key="7">
    <source>
        <dbReference type="HAMAP-Rule" id="MF_00957"/>
    </source>
</evidence>
<evidence type="ECO:0000256" key="8">
    <source>
        <dbReference type="RuleBase" id="RU003953"/>
    </source>
</evidence>
<dbReference type="GO" id="GO:0006397">
    <property type="term" value="P:mRNA processing"/>
    <property type="evidence" value="ECO:0007669"/>
    <property type="project" value="UniProtKB-KW"/>
</dbReference>
<dbReference type="GO" id="GO:0043633">
    <property type="term" value="P:polyadenylation-dependent RNA catabolic process"/>
    <property type="evidence" value="ECO:0007669"/>
    <property type="project" value="InterPro"/>
</dbReference>
<dbReference type="GO" id="GO:1990817">
    <property type="term" value="F:poly(A) RNA polymerase activity"/>
    <property type="evidence" value="ECO:0007669"/>
    <property type="project" value="UniProtKB-UniRule"/>
</dbReference>
<dbReference type="Gene3D" id="3.30.460.10">
    <property type="entry name" value="Beta Polymerase, domain 2"/>
    <property type="match status" value="1"/>
</dbReference>
<dbReference type="RefSeq" id="WP_100270726.1">
    <property type="nucleotide sequence ID" value="NZ_CP024443.1"/>
</dbReference>
<evidence type="ECO:0000256" key="5">
    <source>
        <dbReference type="ARBA" id="ARBA00022884"/>
    </source>
</evidence>
<dbReference type="EC" id="2.7.7.19" evidence="7"/>